<keyword evidence="1" id="KW-0472">Membrane</keyword>
<protein>
    <submittedName>
        <fullName evidence="3">Phosphoesterase PA-phosphatase related</fullName>
    </submittedName>
</protein>
<feature type="transmembrane region" description="Helical" evidence="1">
    <location>
        <begin position="139"/>
        <end position="156"/>
    </location>
</feature>
<dbReference type="InterPro" id="IPR036938">
    <property type="entry name" value="PAP2/HPO_sf"/>
</dbReference>
<feature type="transmembrane region" description="Helical" evidence="1">
    <location>
        <begin position="17"/>
        <end position="38"/>
    </location>
</feature>
<dbReference type="InterPro" id="IPR000326">
    <property type="entry name" value="PAP2/HPO"/>
</dbReference>
<dbReference type="PANTHER" id="PTHR14969">
    <property type="entry name" value="SPHINGOSINE-1-PHOSPHATE PHOSPHOHYDROLASE"/>
    <property type="match status" value="1"/>
</dbReference>
<reference evidence="3 4" key="1">
    <citation type="submission" date="2009-01" db="EMBL/GenBank/DDBJ databases">
        <title>Complete sequence of Clostridium cellulolyticum H10.</title>
        <authorList>
            <consortium name="US DOE Joint Genome Institute"/>
            <person name="Lucas S."/>
            <person name="Copeland A."/>
            <person name="Lapidus A."/>
            <person name="Glavina del Rio T."/>
            <person name="Dalin E."/>
            <person name="Tice H."/>
            <person name="Bruce D."/>
            <person name="Goodwin L."/>
            <person name="Pitluck S."/>
            <person name="Chertkov O."/>
            <person name="Saunders E."/>
            <person name="Brettin T."/>
            <person name="Detter J.C."/>
            <person name="Han C."/>
            <person name="Larimer F."/>
            <person name="Land M."/>
            <person name="Hauser L."/>
            <person name="Kyrpides N."/>
            <person name="Ivanova N."/>
            <person name="Zhou J."/>
            <person name="Richardson P."/>
        </authorList>
    </citation>
    <scope>NUCLEOTIDE SEQUENCE [LARGE SCALE GENOMIC DNA]</scope>
    <source>
        <strain evidence="4">ATCC 35319 / DSM 5812 / JCM 6584 / H10</strain>
    </source>
</reference>
<dbReference type="CDD" id="cd03392">
    <property type="entry name" value="PAP2_like_2"/>
    <property type="match status" value="1"/>
</dbReference>
<dbReference type="Pfam" id="PF01569">
    <property type="entry name" value="PAP2"/>
    <property type="match status" value="1"/>
</dbReference>
<gene>
    <name evidence="3" type="ordered locus">Ccel_1306</name>
</gene>
<proteinExistence type="predicted"/>
<evidence type="ECO:0000313" key="3">
    <source>
        <dbReference type="EMBL" id="ACL75660.1"/>
    </source>
</evidence>
<evidence type="ECO:0000259" key="2">
    <source>
        <dbReference type="SMART" id="SM00014"/>
    </source>
</evidence>
<sequence length="225" mass="25119" precursor="true">MDNFVTESNRKNKHNKIFVNTIFLLLMGFAFAGLILLIKSGGIDGFDSTVYDSLRSLKSHTTKQIVKFLGGIGDPQVNLYLGLAIAALGIVVFANRGGYFKYILYAAAILIVSFLNPLLKEVFKRPHPDAEVDKFSFPSSHAAMAFMFYLVLYIVINKHIKMKVGRIALAVFCIIMPILIGFSRVYLTNHYASDIIGGYLESSIIFTIMLLVNNIVKCFSEKNKS</sequence>
<dbReference type="STRING" id="394503.Ccel_1306"/>
<dbReference type="SUPFAM" id="SSF48317">
    <property type="entry name" value="Acid phosphatase/Vanadium-dependent haloperoxidase"/>
    <property type="match status" value="1"/>
</dbReference>
<feature type="transmembrane region" description="Helical" evidence="1">
    <location>
        <begin position="168"/>
        <end position="187"/>
    </location>
</feature>
<keyword evidence="4" id="KW-1185">Reference proteome</keyword>
<keyword evidence="1" id="KW-0812">Transmembrane</keyword>
<feature type="transmembrane region" description="Helical" evidence="1">
    <location>
        <begin position="199"/>
        <end position="216"/>
    </location>
</feature>
<name>B8I0T5_RUMCH</name>
<dbReference type="SMART" id="SM00014">
    <property type="entry name" value="acidPPc"/>
    <property type="match status" value="1"/>
</dbReference>
<dbReference type="PANTHER" id="PTHR14969:SF13">
    <property type="entry name" value="AT30094P"/>
    <property type="match status" value="1"/>
</dbReference>
<evidence type="ECO:0000256" key="1">
    <source>
        <dbReference type="SAM" id="Phobius"/>
    </source>
</evidence>
<dbReference type="AlphaFoldDB" id="B8I0T5"/>
<accession>B8I0T5</accession>
<feature type="domain" description="Phosphatidic acid phosphatase type 2/haloperoxidase" evidence="2">
    <location>
        <begin position="102"/>
        <end position="210"/>
    </location>
</feature>
<keyword evidence="1" id="KW-1133">Transmembrane helix</keyword>
<organism evidence="3 4">
    <name type="scientific">Ruminiclostridium cellulolyticum (strain ATCC 35319 / DSM 5812 / JCM 6584 / H10)</name>
    <name type="common">Clostridium cellulolyticum</name>
    <dbReference type="NCBI Taxonomy" id="394503"/>
    <lineage>
        <taxon>Bacteria</taxon>
        <taxon>Bacillati</taxon>
        <taxon>Bacillota</taxon>
        <taxon>Clostridia</taxon>
        <taxon>Eubacteriales</taxon>
        <taxon>Oscillospiraceae</taxon>
        <taxon>Ruminiclostridium</taxon>
    </lineage>
</organism>
<dbReference type="KEGG" id="cce:Ccel_1306"/>
<dbReference type="EMBL" id="CP001348">
    <property type="protein sequence ID" value="ACL75660.1"/>
    <property type="molecule type" value="Genomic_DNA"/>
</dbReference>
<evidence type="ECO:0000313" key="4">
    <source>
        <dbReference type="Proteomes" id="UP000001349"/>
    </source>
</evidence>
<dbReference type="HOGENOM" id="CLU_072573_3_3_9"/>
<dbReference type="Proteomes" id="UP000001349">
    <property type="component" value="Chromosome"/>
</dbReference>
<feature type="transmembrane region" description="Helical" evidence="1">
    <location>
        <begin position="102"/>
        <end position="119"/>
    </location>
</feature>
<dbReference type="eggNOG" id="COG0671">
    <property type="taxonomic scope" value="Bacteria"/>
</dbReference>
<dbReference type="Gene3D" id="1.20.144.10">
    <property type="entry name" value="Phosphatidic acid phosphatase type 2/haloperoxidase"/>
    <property type="match status" value="1"/>
</dbReference>
<feature type="transmembrane region" description="Helical" evidence="1">
    <location>
        <begin position="77"/>
        <end position="95"/>
    </location>
</feature>